<proteinExistence type="predicted"/>
<feature type="non-terminal residue" evidence="1">
    <location>
        <position position="47"/>
    </location>
</feature>
<protein>
    <submittedName>
        <fullName evidence="1">Uncharacterized protein</fullName>
    </submittedName>
</protein>
<organism evidence="1">
    <name type="scientific">marine metagenome</name>
    <dbReference type="NCBI Taxonomy" id="408172"/>
    <lineage>
        <taxon>unclassified sequences</taxon>
        <taxon>metagenomes</taxon>
        <taxon>ecological metagenomes</taxon>
    </lineage>
</organism>
<gene>
    <name evidence="1" type="ORF">METZ01_LOCUS455659</name>
</gene>
<evidence type="ECO:0000313" key="1">
    <source>
        <dbReference type="EMBL" id="SVE02805.1"/>
    </source>
</evidence>
<reference evidence="1" key="1">
    <citation type="submission" date="2018-05" db="EMBL/GenBank/DDBJ databases">
        <authorList>
            <person name="Lanie J.A."/>
            <person name="Ng W.-L."/>
            <person name="Kazmierczak K.M."/>
            <person name="Andrzejewski T.M."/>
            <person name="Davidsen T.M."/>
            <person name="Wayne K.J."/>
            <person name="Tettelin H."/>
            <person name="Glass J.I."/>
            <person name="Rusch D."/>
            <person name="Podicherti R."/>
            <person name="Tsui H.-C.T."/>
            <person name="Winkler M.E."/>
        </authorList>
    </citation>
    <scope>NUCLEOTIDE SEQUENCE</scope>
</reference>
<accession>A0A383A6E0</accession>
<dbReference type="EMBL" id="UINC01189215">
    <property type="protein sequence ID" value="SVE02805.1"/>
    <property type="molecule type" value="Genomic_DNA"/>
</dbReference>
<dbReference type="AlphaFoldDB" id="A0A383A6E0"/>
<name>A0A383A6E0_9ZZZZ</name>
<sequence>MRHRLLKLTCAVSTGAAVIAVSTTTAVGQTQSRTSWGDPDLQGVFTF</sequence>